<evidence type="ECO:0000313" key="1">
    <source>
        <dbReference type="EMBL" id="TXS93092.1"/>
    </source>
</evidence>
<evidence type="ECO:0000313" key="2">
    <source>
        <dbReference type="Proteomes" id="UP000321933"/>
    </source>
</evidence>
<accession>A0A5C8ZZP0</accession>
<protein>
    <submittedName>
        <fullName evidence="1">Uncharacterized protein</fullName>
    </submittedName>
</protein>
<organism evidence="1 2">
    <name type="scientific">Parahaliea aestuarii</name>
    <dbReference type="NCBI Taxonomy" id="1852021"/>
    <lineage>
        <taxon>Bacteria</taxon>
        <taxon>Pseudomonadati</taxon>
        <taxon>Pseudomonadota</taxon>
        <taxon>Gammaproteobacteria</taxon>
        <taxon>Cellvibrionales</taxon>
        <taxon>Halieaceae</taxon>
        <taxon>Parahaliea</taxon>
    </lineage>
</organism>
<reference evidence="1 2" key="1">
    <citation type="submission" date="2019-08" db="EMBL/GenBank/DDBJ databases">
        <title>Parahaliea maris sp. nov., isolated from the surface seawater.</title>
        <authorList>
            <person name="Liu Y."/>
        </authorList>
    </citation>
    <scope>NUCLEOTIDE SEQUENCE [LARGE SCALE GENOMIC DNA]</scope>
    <source>
        <strain evidence="1 2">S2-26</strain>
    </source>
</reference>
<keyword evidence="2" id="KW-1185">Reference proteome</keyword>
<dbReference type="Proteomes" id="UP000321933">
    <property type="component" value="Unassembled WGS sequence"/>
</dbReference>
<name>A0A5C8ZZP0_9GAMM</name>
<dbReference type="AlphaFoldDB" id="A0A5C8ZZP0"/>
<proteinExistence type="predicted"/>
<dbReference type="OrthoDB" id="4507925at2"/>
<comment type="caution">
    <text evidence="1">The sequence shown here is derived from an EMBL/GenBank/DDBJ whole genome shotgun (WGS) entry which is preliminary data.</text>
</comment>
<sequence length="360" mass="40373">MMTQERREELSHILRPAAPPREVSNVYSDDQLQRLLGVMRDNGPWQLIIAQHFASAEELLATLSGGAPDGGGLSLDMFLTPTFRGFLANYSAALYPEIQDCFYNERFLDMAKDYWGAKYAKPQMMLFNVNGPCGNLDPGHLDSPSFRGVRYENSPTWLCAVMGKSGLFQDYLIKMAQVITWFSHCPDSGFTYWPNGPLEAPQRLMPPIYNRGVVVQNEMMFHRGEANGPVDQQRPKGLGFDTLFSGDPNDPNQWLLKNGDEVIARHTTDELRFLVHWSAEVFADFDELKKNMDGTDDLTQEKAIEMMIDDVRSQGIEIETPTDPLHDGAFIAQLNAAYDLGGPSSYPEDAPVTPMYTDAA</sequence>
<gene>
    <name evidence="1" type="ORF">FVW59_04315</name>
</gene>
<dbReference type="RefSeq" id="WP_148063027.1">
    <property type="nucleotide sequence ID" value="NZ_VRYZ01000002.1"/>
</dbReference>
<dbReference type="EMBL" id="VRYZ01000002">
    <property type="protein sequence ID" value="TXS93092.1"/>
    <property type="molecule type" value="Genomic_DNA"/>
</dbReference>